<protein>
    <submittedName>
        <fullName evidence="1">Uncharacterized protein</fullName>
    </submittedName>
</protein>
<keyword evidence="2" id="KW-1185">Reference proteome</keyword>
<evidence type="ECO:0000313" key="1">
    <source>
        <dbReference type="EMBL" id="CAG9933959.1"/>
    </source>
</evidence>
<accession>A0ABN8AQ74</accession>
<organism evidence="1 2">
    <name type="scientific">Candidatus Nitrotoga arctica</name>
    <dbReference type="NCBI Taxonomy" id="453162"/>
    <lineage>
        <taxon>Bacteria</taxon>
        <taxon>Pseudomonadati</taxon>
        <taxon>Pseudomonadota</taxon>
        <taxon>Betaproteobacteria</taxon>
        <taxon>Nitrosomonadales</taxon>
        <taxon>Gallionellaceae</taxon>
        <taxon>Candidatus Nitrotoga</taxon>
    </lineage>
</organism>
<dbReference type="Proteomes" id="UP000839052">
    <property type="component" value="Chromosome"/>
</dbReference>
<proteinExistence type="predicted"/>
<sequence>MVLSNKGGIITLLNQNGLKVHGVSYTKEQANQPGWTIVF</sequence>
<evidence type="ECO:0000313" key="2">
    <source>
        <dbReference type="Proteomes" id="UP000839052"/>
    </source>
</evidence>
<dbReference type="EMBL" id="OU912926">
    <property type="protein sequence ID" value="CAG9933959.1"/>
    <property type="molecule type" value="Genomic_DNA"/>
</dbReference>
<name>A0ABN8AQ74_9PROT</name>
<reference evidence="1 2" key="1">
    <citation type="submission" date="2021-10" db="EMBL/GenBank/DDBJ databases">
        <authorList>
            <person name="Koch H."/>
        </authorList>
    </citation>
    <scope>NUCLEOTIDE SEQUENCE [LARGE SCALE GENOMIC DNA]</scope>
    <source>
        <strain evidence="1">6680</strain>
    </source>
</reference>
<gene>
    <name evidence="1" type="ORF">NTG6680_2710</name>
</gene>